<organism evidence="1">
    <name type="scientific">Brachypodium distachyon</name>
    <name type="common">Purple false brome</name>
    <name type="synonym">Trachynia distachya</name>
    <dbReference type="NCBI Taxonomy" id="15368"/>
    <lineage>
        <taxon>Eukaryota</taxon>
        <taxon>Viridiplantae</taxon>
        <taxon>Streptophyta</taxon>
        <taxon>Embryophyta</taxon>
        <taxon>Tracheophyta</taxon>
        <taxon>Spermatophyta</taxon>
        <taxon>Magnoliopsida</taxon>
        <taxon>Liliopsida</taxon>
        <taxon>Poales</taxon>
        <taxon>Poaceae</taxon>
        <taxon>BOP clade</taxon>
        <taxon>Pooideae</taxon>
        <taxon>Stipodae</taxon>
        <taxon>Brachypodieae</taxon>
        <taxon>Brachypodium</taxon>
    </lineage>
</organism>
<name>A0A0Q3IJ69_BRADI</name>
<evidence type="ECO:0008006" key="4">
    <source>
        <dbReference type="Google" id="ProtNLM"/>
    </source>
</evidence>
<dbReference type="InterPro" id="IPR036691">
    <property type="entry name" value="Endo/exonu/phosph_ase_sf"/>
</dbReference>
<evidence type="ECO:0000313" key="2">
    <source>
        <dbReference type="EnsemblPlants" id="KQK05835"/>
    </source>
</evidence>
<dbReference type="InParanoid" id="A0A0Q3IJ69"/>
<evidence type="ECO:0000313" key="1">
    <source>
        <dbReference type="EMBL" id="KQK05835.1"/>
    </source>
</evidence>
<reference evidence="2" key="3">
    <citation type="submission" date="2018-08" db="UniProtKB">
        <authorList>
            <consortium name="EnsemblPlants"/>
        </authorList>
    </citation>
    <scope>IDENTIFICATION</scope>
    <source>
        <strain evidence="2">cv. Bd21</strain>
    </source>
</reference>
<dbReference type="EnsemblPlants" id="KQK05835">
    <property type="protein sequence ID" value="KQK05835"/>
    <property type="gene ID" value="BRADI_2g22831v3"/>
</dbReference>
<dbReference type="PANTHER" id="PTHR35218">
    <property type="entry name" value="RNASE H DOMAIN-CONTAINING PROTEIN"/>
    <property type="match status" value="1"/>
</dbReference>
<dbReference type="OrthoDB" id="684706at2759"/>
<keyword evidence="3" id="KW-1185">Reference proteome</keyword>
<proteinExistence type="predicted"/>
<gene>
    <name evidence="1" type="ORF">BRADI_2g22831v3</name>
</gene>
<dbReference type="Proteomes" id="UP000008810">
    <property type="component" value="Chromosome 2"/>
</dbReference>
<dbReference type="Gramene" id="KQK05835">
    <property type="protein sequence ID" value="KQK05835"/>
    <property type="gene ID" value="BRADI_2g22831v3"/>
</dbReference>
<dbReference type="AlphaFoldDB" id="A0A0Q3IJ69"/>
<dbReference type="SUPFAM" id="SSF56219">
    <property type="entry name" value="DNase I-like"/>
    <property type="match status" value="1"/>
</dbReference>
<accession>A0A0Q3IJ69</accession>
<sequence>MTLLCWNCRAIGQPRTVQDLVCLVHALQLQLVFLSETRQRKEVVEGLRWRLGLKNVLSFSEKGKGGGVALFWDDSRCSVAWD</sequence>
<dbReference type="Gene3D" id="3.60.10.10">
    <property type="entry name" value="Endonuclease/exonuclease/phosphatase"/>
    <property type="match status" value="1"/>
</dbReference>
<dbReference type="EMBL" id="CM000881">
    <property type="protein sequence ID" value="KQK05835.1"/>
    <property type="molecule type" value="Genomic_DNA"/>
</dbReference>
<dbReference type="PANTHER" id="PTHR35218:SF9">
    <property type="entry name" value="ENDONUCLEASE_EXONUCLEASE_PHOSPHATASE DOMAIN-CONTAINING PROTEIN"/>
    <property type="match status" value="1"/>
</dbReference>
<evidence type="ECO:0000313" key="3">
    <source>
        <dbReference type="Proteomes" id="UP000008810"/>
    </source>
</evidence>
<reference evidence="1 2" key="1">
    <citation type="journal article" date="2010" name="Nature">
        <title>Genome sequencing and analysis of the model grass Brachypodium distachyon.</title>
        <authorList>
            <consortium name="International Brachypodium Initiative"/>
        </authorList>
    </citation>
    <scope>NUCLEOTIDE SEQUENCE [LARGE SCALE GENOMIC DNA]</scope>
    <source>
        <strain evidence="1 2">Bd21</strain>
    </source>
</reference>
<protein>
    <recommendedName>
        <fullName evidence="4">Endonuclease/exonuclease/phosphatase domain-containing protein</fullName>
    </recommendedName>
</protein>
<reference evidence="1" key="2">
    <citation type="submission" date="2017-06" db="EMBL/GenBank/DDBJ databases">
        <title>WGS assembly of Brachypodium distachyon.</title>
        <authorList>
            <consortium name="The International Brachypodium Initiative"/>
            <person name="Lucas S."/>
            <person name="Harmon-Smith M."/>
            <person name="Lail K."/>
            <person name="Tice H."/>
            <person name="Grimwood J."/>
            <person name="Bruce D."/>
            <person name="Barry K."/>
            <person name="Shu S."/>
            <person name="Lindquist E."/>
            <person name="Wang M."/>
            <person name="Pitluck S."/>
            <person name="Vogel J.P."/>
            <person name="Garvin D.F."/>
            <person name="Mockler T.C."/>
            <person name="Schmutz J."/>
            <person name="Rokhsar D."/>
            <person name="Bevan M.W."/>
        </authorList>
    </citation>
    <scope>NUCLEOTIDE SEQUENCE</scope>
    <source>
        <strain evidence="1">Bd21</strain>
    </source>
</reference>